<comment type="caution">
    <text evidence="1">The sequence shown here is derived from an EMBL/GenBank/DDBJ whole genome shotgun (WGS) entry which is preliminary data.</text>
</comment>
<dbReference type="EMBL" id="SIXF01000005">
    <property type="protein sequence ID" value="TBO43103.1"/>
    <property type="molecule type" value="Genomic_DNA"/>
</dbReference>
<name>A0A4V2JH02_9SPHI</name>
<accession>A0A4V2JH02</accession>
<protein>
    <submittedName>
        <fullName evidence="1">Uncharacterized protein</fullName>
    </submittedName>
</protein>
<evidence type="ECO:0000313" key="1">
    <source>
        <dbReference type="EMBL" id="TBO43103.1"/>
    </source>
</evidence>
<keyword evidence="2" id="KW-1185">Reference proteome</keyword>
<dbReference type="Proteomes" id="UP000291819">
    <property type="component" value="Unassembled WGS sequence"/>
</dbReference>
<dbReference type="OrthoDB" id="706425at2"/>
<dbReference type="AlphaFoldDB" id="A0A4V2JH02"/>
<sequence length="128" mass="14839">MTVAELTVEVLAEKLLTQFDSKKFVEWAVSALQLGCESEHLFVLAGLDGEPTEEREKYFWKSVQDLDIEVARTEGELNYCYALMIADKAIKKEIGIDYAFSEMLKIVYASDYEHRYLPFLILMKTWII</sequence>
<organism evidence="1 2">
    <name type="scientific">Pedobacter kyonggii</name>
    <dbReference type="NCBI Taxonomy" id="1926871"/>
    <lineage>
        <taxon>Bacteria</taxon>
        <taxon>Pseudomonadati</taxon>
        <taxon>Bacteroidota</taxon>
        <taxon>Sphingobacteriia</taxon>
        <taxon>Sphingobacteriales</taxon>
        <taxon>Sphingobacteriaceae</taxon>
        <taxon>Pedobacter</taxon>
    </lineage>
</organism>
<proteinExistence type="predicted"/>
<evidence type="ECO:0000313" key="2">
    <source>
        <dbReference type="Proteomes" id="UP000291819"/>
    </source>
</evidence>
<reference evidence="1 2" key="1">
    <citation type="submission" date="2019-02" db="EMBL/GenBank/DDBJ databases">
        <title>Pedobacter kyonggii whole genome sequence analysis.</title>
        <authorList>
            <person name="Dahal R.H."/>
        </authorList>
    </citation>
    <scope>NUCLEOTIDE SEQUENCE [LARGE SCALE GENOMIC DNA]</scope>
    <source>
        <strain evidence="1 2">K-4-11-1</strain>
    </source>
</reference>
<gene>
    <name evidence="1" type="ORF">EYS08_07035</name>
</gene>
<dbReference type="RefSeq" id="WP_131029357.1">
    <property type="nucleotide sequence ID" value="NZ_SIXF01000005.1"/>
</dbReference>